<comment type="caution">
    <text evidence="11">The sequence shown here is derived from an EMBL/GenBank/DDBJ whole genome shotgun (WGS) entry which is preliminary data.</text>
</comment>
<dbReference type="SUPFAM" id="SSF56487">
    <property type="entry name" value="SRCR-like"/>
    <property type="match status" value="3"/>
</dbReference>
<evidence type="ECO:0000256" key="2">
    <source>
        <dbReference type="ARBA" id="ARBA00022692"/>
    </source>
</evidence>
<evidence type="ECO:0000256" key="9">
    <source>
        <dbReference type="PROSITE-ProRule" id="PRU00196"/>
    </source>
</evidence>
<keyword evidence="2" id="KW-0812">Transmembrane</keyword>
<protein>
    <submittedName>
        <fullName evidence="11">Neurotrypsin</fullName>
    </submittedName>
</protein>
<comment type="subcellular location">
    <subcellularLocation>
        <location evidence="1">Membrane</location>
        <topology evidence="1">Single-pass membrane protein</topology>
    </subcellularLocation>
</comment>
<dbReference type="InterPro" id="IPR036772">
    <property type="entry name" value="SRCR-like_dom_sf"/>
</dbReference>
<dbReference type="Pfam" id="PF00530">
    <property type="entry name" value="SRCR"/>
    <property type="match status" value="3"/>
</dbReference>
<keyword evidence="8" id="KW-0325">Glycoprotein</keyword>
<comment type="caution">
    <text evidence="9">Lacks conserved residue(s) required for the propagation of feature annotation.</text>
</comment>
<keyword evidence="6" id="KW-0472">Membrane</keyword>
<dbReference type="Gene3D" id="3.10.250.10">
    <property type="entry name" value="SRCR-like domain"/>
    <property type="match status" value="3"/>
</dbReference>
<proteinExistence type="predicted"/>
<dbReference type="PANTHER" id="PTHR48071">
    <property type="entry name" value="SRCR DOMAIN-CONTAINING PROTEIN"/>
    <property type="match status" value="1"/>
</dbReference>
<evidence type="ECO:0000256" key="4">
    <source>
        <dbReference type="ARBA" id="ARBA00022737"/>
    </source>
</evidence>
<evidence type="ECO:0000313" key="11">
    <source>
        <dbReference type="EMBL" id="CAI8027925.1"/>
    </source>
</evidence>
<dbReference type="AlphaFoldDB" id="A0AA35WV96"/>
<evidence type="ECO:0000256" key="5">
    <source>
        <dbReference type="ARBA" id="ARBA00022989"/>
    </source>
</evidence>
<feature type="disulfide bond" evidence="9">
    <location>
        <begin position="75"/>
        <end position="85"/>
    </location>
</feature>
<dbReference type="EMBL" id="CASHTH010002308">
    <property type="protein sequence ID" value="CAI8027925.1"/>
    <property type="molecule type" value="Genomic_DNA"/>
</dbReference>
<feature type="non-terminal residue" evidence="11">
    <location>
        <position position="1"/>
    </location>
</feature>
<evidence type="ECO:0000256" key="8">
    <source>
        <dbReference type="ARBA" id="ARBA00023180"/>
    </source>
</evidence>
<dbReference type="FunFam" id="3.10.250.10:FF:000016">
    <property type="entry name" value="Scavenger receptor cysteine-rich protein type 12"/>
    <property type="match status" value="2"/>
</dbReference>
<evidence type="ECO:0000256" key="6">
    <source>
        <dbReference type="ARBA" id="ARBA00023136"/>
    </source>
</evidence>
<sequence length="277" mass="30270">MDGDLRLVGGEAEYEGRVEICVSGVWGTVCDDHWDKHEAQVVCNQLGLNYTIAISVGEAYYGRGSGPILLNYVACSGSEERLTDCDQTLFSIPDCDHWKDAGVSCLPEQERAHCMDGDLRLVGGEAEYEGRVEICVSGVWGTVCDDHWDKHEAQVVCNQLGLYDTSVIMHFSSANAIPILGQFGYGEAYHMSCTGGEPNLFDCTLLPFDVYCSYAGVLCPSPNPVCQNGAVRLVNGRFPSEGRVEVCYNGHWGTLCDDSWGPPEAQVVCRQLGYPTE</sequence>
<reference evidence="11" key="1">
    <citation type="submission" date="2023-03" db="EMBL/GenBank/DDBJ databases">
        <authorList>
            <person name="Steffen K."/>
            <person name="Cardenas P."/>
        </authorList>
    </citation>
    <scope>NUCLEOTIDE SEQUENCE</scope>
</reference>
<dbReference type="PANTHER" id="PTHR48071:SF18">
    <property type="entry name" value="DELETED IN MALIGNANT BRAIN TUMORS 1 PROTEIN-RELATED"/>
    <property type="match status" value="1"/>
</dbReference>
<dbReference type="FunFam" id="3.10.250.10:FF:000006">
    <property type="entry name" value="neurotrypsin isoform X2"/>
    <property type="match status" value="1"/>
</dbReference>
<evidence type="ECO:0000259" key="10">
    <source>
        <dbReference type="PROSITE" id="PS50287"/>
    </source>
</evidence>
<dbReference type="InterPro" id="IPR001190">
    <property type="entry name" value="SRCR"/>
</dbReference>
<evidence type="ECO:0000256" key="1">
    <source>
        <dbReference type="ARBA" id="ARBA00004167"/>
    </source>
</evidence>
<keyword evidence="4" id="KW-0677">Repeat</keyword>
<keyword evidence="3" id="KW-0732">Signal</keyword>
<evidence type="ECO:0000313" key="12">
    <source>
        <dbReference type="Proteomes" id="UP001174909"/>
    </source>
</evidence>
<dbReference type="PRINTS" id="PR00258">
    <property type="entry name" value="SPERACTRCPTR"/>
</dbReference>
<keyword evidence="5" id="KW-1133">Transmembrane helix</keyword>
<keyword evidence="12" id="KW-1185">Reference proteome</keyword>
<feature type="domain" description="SRCR" evidence="10">
    <location>
        <begin position="231"/>
        <end position="277"/>
    </location>
</feature>
<feature type="domain" description="SRCR" evidence="10">
    <location>
        <begin position="5"/>
        <end position="106"/>
    </location>
</feature>
<name>A0AA35WV96_GEOBA</name>
<dbReference type="PROSITE" id="PS00420">
    <property type="entry name" value="SRCR_1"/>
    <property type="match status" value="3"/>
</dbReference>
<accession>A0AA35WV96</accession>
<evidence type="ECO:0000256" key="3">
    <source>
        <dbReference type="ARBA" id="ARBA00022729"/>
    </source>
</evidence>
<evidence type="ECO:0000256" key="7">
    <source>
        <dbReference type="ARBA" id="ARBA00023157"/>
    </source>
</evidence>
<dbReference type="GO" id="GO:0016020">
    <property type="term" value="C:membrane"/>
    <property type="evidence" value="ECO:0007669"/>
    <property type="project" value="UniProtKB-SubCell"/>
</dbReference>
<feature type="disulfide bond" evidence="9">
    <location>
        <begin position="193"/>
        <end position="203"/>
    </location>
</feature>
<organism evidence="11 12">
    <name type="scientific">Geodia barretti</name>
    <name type="common">Barrett's horny sponge</name>
    <dbReference type="NCBI Taxonomy" id="519541"/>
    <lineage>
        <taxon>Eukaryota</taxon>
        <taxon>Metazoa</taxon>
        <taxon>Porifera</taxon>
        <taxon>Demospongiae</taxon>
        <taxon>Heteroscleromorpha</taxon>
        <taxon>Tetractinellida</taxon>
        <taxon>Astrophorina</taxon>
        <taxon>Geodiidae</taxon>
        <taxon>Geodia</taxon>
    </lineage>
</organism>
<gene>
    <name evidence="11" type="ORF">GBAR_LOCUS15905</name>
</gene>
<feature type="domain" description="SRCR" evidence="10">
    <location>
        <begin position="119"/>
        <end position="220"/>
    </location>
</feature>
<keyword evidence="7 9" id="KW-1015">Disulfide bond</keyword>
<dbReference type="Proteomes" id="UP001174909">
    <property type="component" value="Unassembled WGS sequence"/>
</dbReference>
<dbReference type="PROSITE" id="PS50287">
    <property type="entry name" value="SRCR_2"/>
    <property type="match status" value="3"/>
</dbReference>
<dbReference type="SMART" id="SM00202">
    <property type="entry name" value="SR"/>
    <property type="match status" value="3"/>
</dbReference>